<keyword evidence="1 4" id="KW-0378">Hydrolase</keyword>
<evidence type="ECO:0000256" key="2">
    <source>
        <dbReference type="SAM" id="MobiDB-lite"/>
    </source>
</evidence>
<dbReference type="HOGENOM" id="CLU_1341983_0_0_5"/>
<dbReference type="GO" id="GO:0016787">
    <property type="term" value="F:hydrolase activity"/>
    <property type="evidence" value="ECO:0007669"/>
    <property type="project" value="UniProtKB-KW"/>
</dbReference>
<keyword evidence="5" id="KW-1185">Reference proteome</keyword>
<evidence type="ECO:0000259" key="3">
    <source>
        <dbReference type="Pfam" id="PF00857"/>
    </source>
</evidence>
<evidence type="ECO:0000313" key="4">
    <source>
        <dbReference type="EMBL" id="AIQ90980.1"/>
    </source>
</evidence>
<dbReference type="InterPro" id="IPR000868">
    <property type="entry name" value="Isochorismatase-like_dom"/>
</dbReference>
<feature type="region of interest" description="Disordered" evidence="2">
    <location>
        <begin position="185"/>
        <end position="204"/>
    </location>
</feature>
<dbReference type="eggNOG" id="COG1335">
    <property type="taxonomic scope" value="Bacteria"/>
</dbReference>
<proteinExistence type="predicted"/>
<dbReference type="PANTHER" id="PTHR43540">
    <property type="entry name" value="PEROXYUREIDOACRYLATE/UREIDOACRYLATE AMIDOHYDROLASE-RELATED"/>
    <property type="match status" value="1"/>
</dbReference>
<dbReference type="STRING" id="693986.MOC_3225"/>
<sequence length="204" mass="22304">MNRPINPALYRRPRSVPVLVLVDMQQEYEIAGRPLALSGIEPALRNCRRALAHARASGIQVAYVRWVGAPLFQAGSRYARWIEGFEPHGCDMIFDRDRPSCYASPAFADAMERGSPPLVMAGFAAESSCLATAVDGFHRGQDVTFLSDASASHDLEDIGAEEIHRSVSAVMRVFGDVTDTQSWIATSSPFKPMPAAPSSRHDND</sequence>
<evidence type="ECO:0000313" key="5">
    <source>
        <dbReference type="Proteomes" id="UP000029492"/>
    </source>
</evidence>
<protein>
    <submittedName>
        <fullName evidence="4">Isochorismatase hydrolase</fullName>
    </submittedName>
</protein>
<reference evidence="4 5" key="1">
    <citation type="journal article" date="2014" name="PLoS ONE">
        <title>Genome Information of Methylobacterium oryzae, a Plant-Probiotic Methylotroph in the Phyllosphere.</title>
        <authorList>
            <person name="Kwak M.J."/>
            <person name="Jeong H."/>
            <person name="Madhaiyan M."/>
            <person name="Lee Y."/>
            <person name="Sa T.M."/>
            <person name="Oh T.K."/>
            <person name="Kim J.F."/>
        </authorList>
    </citation>
    <scope>NUCLEOTIDE SEQUENCE [LARGE SCALE GENOMIC DNA]</scope>
    <source>
        <strain evidence="4 5">CBMB20</strain>
    </source>
</reference>
<dbReference type="AlphaFoldDB" id="A0A089NWP6"/>
<name>A0A089NWP6_9HYPH</name>
<dbReference type="Pfam" id="PF00857">
    <property type="entry name" value="Isochorismatase"/>
    <property type="match status" value="1"/>
</dbReference>
<dbReference type="InterPro" id="IPR050272">
    <property type="entry name" value="Isochorismatase-like_hydrls"/>
</dbReference>
<dbReference type="RefSeq" id="WP_043758042.1">
    <property type="nucleotide sequence ID" value="NZ_CP003811.1"/>
</dbReference>
<gene>
    <name evidence="4" type="ORF">MOC_3225</name>
</gene>
<dbReference type="CDD" id="cd00431">
    <property type="entry name" value="cysteine_hydrolases"/>
    <property type="match status" value="1"/>
</dbReference>
<dbReference type="KEGG" id="mor:MOC_3225"/>
<dbReference type="Gene3D" id="3.40.50.850">
    <property type="entry name" value="Isochorismatase-like"/>
    <property type="match status" value="1"/>
</dbReference>
<evidence type="ECO:0000256" key="1">
    <source>
        <dbReference type="ARBA" id="ARBA00022801"/>
    </source>
</evidence>
<dbReference type="PANTHER" id="PTHR43540:SF15">
    <property type="entry name" value="BLR5631 PROTEIN"/>
    <property type="match status" value="1"/>
</dbReference>
<dbReference type="EMBL" id="CP003811">
    <property type="protein sequence ID" value="AIQ90980.1"/>
    <property type="molecule type" value="Genomic_DNA"/>
</dbReference>
<organism evidence="4 5">
    <name type="scientific">Methylobacterium oryzae CBMB20</name>
    <dbReference type="NCBI Taxonomy" id="693986"/>
    <lineage>
        <taxon>Bacteria</taxon>
        <taxon>Pseudomonadati</taxon>
        <taxon>Pseudomonadota</taxon>
        <taxon>Alphaproteobacteria</taxon>
        <taxon>Hyphomicrobiales</taxon>
        <taxon>Methylobacteriaceae</taxon>
        <taxon>Methylobacterium</taxon>
    </lineage>
</organism>
<dbReference type="SUPFAM" id="SSF52499">
    <property type="entry name" value="Isochorismatase-like hydrolases"/>
    <property type="match status" value="1"/>
</dbReference>
<accession>A0A089NWP6</accession>
<feature type="domain" description="Isochorismatase-like" evidence="3">
    <location>
        <begin position="18"/>
        <end position="181"/>
    </location>
</feature>
<dbReference type="Proteomes" id="UP000029492">
    <property type="component" value="Chromosome"/>
</dbReference>
<dbReference type="InterPro" id="IPR036380">
    <property type="entry name" value="Isochorismatase-like_sf"/>
</dbReference>